<dbReference type="EMBL" id="DAKRPA010000062">
    <property type="protein sequence ID" value="DBA00559.1"/>
    <property type="molecule type" value="Genomic_DNA"/>
</dbReference>
<feature type="region of interest" description="Disordered" evidence="1">
    <location>
        <begin position="167"/>
        <end position="240"/>
    </location>
</feature>
<dbReference type="SUPFAM" id="SSF48403">
    <property type="entry name" value="Ankyrin repeat"/>
    <property type="match status" value="1"/>
</dbReference>
<reference evidence="2" key="1">
    <citation type="submission" date="2022-11" db="EMBL/GenBank/DDBJ databases">
        <authorList>
            <person name="Morgan W.R."/>
            <person name="Tartar A."/>
        </authorList>
    </citation>
    <scope>NUCLEOTIDE SEQUENCE</scope>
    <source>
        <strain evidence="2">ARSEF 373</strain>
    </source>
</reference>
<keyword evidence="3" id="KW-1185">Reference proteome</keyword>
<proteinExistence type="predicted"/>
<sequence length="484" mass="53047">MKTRVWEDSAAMSIVSVLGYPMNDDGEVVGAERTRVLCQLLPSIHTLTHRAILAMLITSLNDADARTFYNERGLRVLNEWLLEGVKKKEPGMSKEKRRIELFSQVRALIRVLDVNVQTDAARKQNSFLNEAIHRLVEFLDNAGSEYAPEWSKLNIYRRHFESTCGPYVRPKSDGASKDKDNTATKVSPRGPAPTTDTAPKPKPATAPTSTSSSSGSSGTSTSSNGTSSSTPAAPRVPSSSVLQYQPKSFLQPEAQRAPNHDENSEFIEDDEEDLGVGEELITNVSPSLLNASLDIKIRKNGHQMDYMERANCVVCRKMSAKRCIRCACCPKCAQKVTCNNSHSSQDPATITKPSGATMSVTERNKNVLGSAMDQAIFKAFKNQDFHSLFSLIQNGQDVNFQRIESDMSTGLMAAAHHGRDDAANKLLTLGANPTLVDKDNSMAWQFAAKRGHQALADKLKKAAEEWPQQTKSSPSQQSAATRAS</sequence>
<feature type="compositionally biased region" description="Low complexity" evidence="1">
    <location>
        <begin position="192"/>
        <end position="233"/>
    </location>
</feature>
<evidence type="ECO:0000313" key="2">
    <source>
        <dbReference type="EMBL" id="DBA00559.1"/>
    </source>
</evidence>
<dbReference type="AlphaFoldDB" id="A0AAV2Z4T2"/>
<dbReference type="Gene3D" id="1.25.40.20">
    <property type="entry name" value="Ankyrin repeat-containing domain"/>
    <property type="match status" value="1"/>
</dbReference>
<gene>
    <name evidence="2" type="ORF">N0F65_006463</name>
</gene>
<dbReference type="Proteomes" id="UP001146120">
    <property type="component" value="Unassembled WGS sequence"/>
</dbReference>
<dbReference type="InterPro" id="IPR036770">
    <property type="entry name" value="Ankyrin_rpt-contain_sf"/>
</dbReference>
<evidence type="ECO:0000313" key="3">
    <source>
        <dbReference type="Proteomes" id="UP001146120"/>
    </source>
</evidence>
<organism evidence="2 3">
    <name type="scientific">Lagenidium giganteum</name>
    <dbReference type="NCBI Taxonomy" id="4803"/>
    <lineage>
        <taxon>Eukaryota</taxon>
        <taxon>Sar</taxon>
        <taxon>Stramenopiles</taxon>
        <taxon>Oomycota</taxon>
        <taxon>Peronosporomycetes</taxon>
        <taxon>Pythiales</taxon>
        <taxon>Pythiaceae</taxon>
    </lineage>
</organism>
<feature type="compositionally biased region" description="Basic and acidic residues" evidence="1">
    <location>
        <begin position="170"/>
        <end position="182"/>
    </location>
</feature>
<feature type="compositionally biased region" description="Low complexity" evidence="1">
    <location>
        <begin position="467"/>
        <end position="484"/>
    </location>
</feature>
<evidence type="ECO:0000256" key="1">
    <source>
        <dbReference type="SAM" id="MobiDB-lite"/>
    </source>
</evidence>
<feature type="region of interest" description="Disordered" evidence="1">
    <location>
        <begin position="458"/>
        <end position="484"/>
    </location>
</feature>
<comment type="caution">
    <text evidence="2">The sequence shown here is derived from an EMBL/GenBank/DDBJ whole genome shotgun (WGS) entry which is preliminary data.</text>
</comment>
<name>A0AAV2Z4T2_9STRA</name>
<reference evidence="2" key="2">
    <citation type="journal article" date="2023" name="Microbiol Resour">
        <title>Decontamination and Annotation of the Draft Genome Sequence of the Oomycete Lagenidium giganteum ARSEF 373.</title>
        <authorList>
            <person name="Morgan W.R."/>
            <person name="Tartar A."/>
        </authorList>
    </citation>
    <scope>NUCLEOTIDE SEQUENCE</scope>
    <source>
        <strain evidence="2">ARSEF 373</strain>
    </source>
</reference>
<accession>A0AAV2Z4T2</accession>
<protein>
    <submittedName>
        <fullName evidence="2">Uncharacterized protein</fullName>
    </submittedName>
</protein>